<dbReference type="Pfam" id="PF01593">
    <property type="entry name" value="Amino_oxidase"/>
    <property type="match status" value="1"/>
</dbReference>
<dbReference type="Proteomes" id="UP000066480">
    <property type="component" value="Chromosome"/>
</dbReference>
<dbReference type="PATRIC" id="fig|571913.6.peg.3625"/>
<evidence type="ECO:0000259" key="1">
    <source>
        <dbReference type="Pfam" id="PF01593"/>
    </source>
</evidence>
<dbReference type="InterPro" id="IPR002937">
    <property type="entry name" value="Amino_oxidase"/>
</dbReference>
<dbReference type="SUPFAM" id="SSF51905">
    <property type="entry name" value="FAD/NAD(P)-binding domain"/>
    <property type="match status" value="1"/>
</dbReference>
<proteinExistence type="predicted"/>
<feature type="domain" description="Amine oxidase" evidence="1">
    <location>
        <begin position="14"/>
        <end position="419"/>
    </location>
</feature>
<dbReference type="RefSeq" id="WP_052593646.1">
    <property type="nucleotide sequence ID" value="NZ_CP011112.1"/>
</dbReference>
<dbReference type="InterPro" id="IPR050464">
    <property type="entry name" value="Zeta_carotene_desat/Oxidored"/>
</dbReference>
<dbReference type="InterPro" id="IPR036188">
    <property type="entry name" value="FAD/NAD-bd_sf"/>
</dbReference>
<dbReference type="PANTHER" id="PTHR42923:SF17">
    <property type="entry name" value="AMINE OXIDASE DOMAIN-CONTAINING PROTEIN"/>
    <property type="match status" value="1"/>
</dbReference>
<protein>
    <submittedName>
        <fullName evidence="2">Amine oxidase</fullName>
    </submittedName>
</protein>
<evidence type="ECO:0000313" key="2">
    <source>
        <dbReference type="EMBL" id="AKU17281.1"/>
    </source>
</evidence>
<dbReference type="KEGG" id="lmoi:VV02_17865"/>
<reference evidence="2 3" key="1">
    <citation type="submission" date="2015-03" db="EMBL/GenBank/DDBJ databases">
        <title>Luteipulveratus halotolerans sp. nov., a novel actinobacterium (Dermacoccaceae) from Sarawak, Malaysia.</title>
        <authorList>
            <person name="Juboi H."/>
            <person name="Basik A."/>
            <person name="Shamsul S.S."/>
            <person name="Arnold P."/>
            <person name="Schmitt E.K."/>
            <person name="Sanglier J.-J."/>
            <person name="Yeo T."/>
        </authorList>
    </citation>
    <scope>NUCLEOTIDE SEQUENCE [LARGE SCALE GENOMIC DNA]</scope>
    <source>
        <strain evidence="2 3">MN07-A0370</strain>
    </source>
</reference>
<dbReference type="EMBL" id="CP011112">
    <property type="protein sequence ID" value="AKU17281.1"/>
    <property type="molecule type" value="Genomic_DNA"/>
</dbReference>
<dbReference type="PANTHER" id="PTHR42923">
    <property type="entry name" value="PROTOPORPHYRINOGEN OXIDASE"/>
    <property type="match status" value="1"/>
</dbReference>
<dbReference type="OrthoDB" id="20837at2"/>
<dbReference type="Gene3D" id="3.50.50.60">
    <property type="entry name" value="FAD/NAD(P)-binding domain"/>
    <property type="match status" value="1"/>
</dbReference>
<dbReference type="Gene3D" id="3.90.660.20">
    <property type="entry name" value="Protoporphyrinogen oxidase, mitochondrial, domain 2"/>
    <property type="match status" value="1"/>
</dbReference>
<accession>A0A0K1JKQ0</accession>
<evidence type="ECO:0000313" key="3">
    <source>
        <dbReference type="Proteomes" id="UP000066480"/>
    </source>
</evidence>
<sequence>MAGQPRAAVIGTGVAGLVAAHVLRHSHDVTVYEADERAGGHAHTHDVTLVDGQQVAVDSGFIVHNDRTYPTLQRLFRELDVATQETEMSMSVWHARGRIQYAGGQGLRGLLADPRTVARPSYLRMLTEVRPFHRAARRLLDEAPTGDADESLGDWLGRGAYTPAFIEWFIRPLVAAVWSCDPDRALDYPARSLLTFLDHHGMLSVKGSPTWRTVVGGSRTYVDRVLAGIGDVRLATPVTDLHRTPTGVTVTDAVGQTETYDGVVVATHPHQALSILSEPSLQEHEVLSALTYSVNPAQLHTDSSVLPTHVGARASWNYLVPEESGEGVLVTYDLTRLMRLPSPDGQRVLVTLNGSHRIDKNQVIAEMTYEHPLYTATALRARRQLPGLSDTRVAFAGAYQGSGFHEDGAASGLRAAQALGGRW</sequence>
<gene>
    <name evidence="2" type="ORF">VV02_17865</name>
</gene>
<organism evidence="2 3">
    <name type="scientific">Luteipulveratus mongoliensis</name>
    <dbReference type="NCBI Taxonomy" id="571913"/>
    <lineage>
        <taxon>Bacteria</taxon>
        <taxon>Bacillati</taxon>
        <taxon>Actinomycetota</taxon>
        <taxon>Actinomycetes</taxon>
        <taxon>Micrococcales</taxon>
        <taxon>Dermacoccaceae</taxon>
        <taxon>Luteipulveratus</taxon>
    </lineage>
</organism>
<keyword evidence="3" id="KW-1185">Reference proteome</keyword>
<dbReference type="Gene3D" id="1.10.3110.10">
    <property type="entry name" value="protoporphyrinogen ix oxidase, domain 3"/>
    <property type="match status" value="1"/>
</dbReference>
<dbReference type="AlphaFoldDB" id="A0A0K1JKQ0"/>
<dbReference type="GO" id="GO:0016491">
    <property type="term" value="F:oxidoreductase activity"/>
    <property type="evidence" value="ECO:0007669"/>
    <property type="project" value="InterPro"/>
</dbReference>
<dbReference type="STRING" id="571913.VV02_17865"/>
<name>A0A0K1JKQ0_9MICO</name>